<dbReference type="Pfam" id="PF00313">
    <property type="entry name" value="CSD"/>
    <property type="match status" value="1"/>
</dbReference>
<gene>
    <name evidence="3" type="ORF">ECRASSUSDP1_LOCUS349</name>
</gene>
<evidence type="ECO:0000313" key="3">
    <source>
        <dbReference type="EMBL" id="CAI2359064.1"/>
    </source>
</evidence>
<feature type="compositionally biased region" description="Low complexity" evidence="1">
    <location>
        <begin position="396"/>
        <end position="409"/>
    </location>
</feature>
<feature type="region of interest" description="Disordered" evidence="1">
    <location>
        <begin position="478"/>
        <end position="513"/>
    </location>
</feature>
<feature type="region of interest" description="Disordered" evidence="1">
    <location>
        <begin position="273"/>
        <end position="421"/>
    </location>
</feature>
<evidence type="ECO:0000259" key="2">
    <source>
        <dbReference type="PROSITE" id="PS51857"/>
    </source>
</evidence>
<protein>
    <recommendedName>
        <fullName evidence="2">CSD domain-containing protein</fullName>
    </recommendedName>
</protein>
<sequence>MDPKRVKKNYNSLTKILQKTSEMSYDQELVTGSNSKLTKWCELNNFKIQRCENKVDCAFESFSYLIYSNIAKVPQCKTKLVNYLINHSAKFDLFLKQNTEFDGIDAYLTQIKTKSIDTALEFVCLLAAYHHNIKILYYNGESLKEKSLCHGSKNASDDASSMLPSDQNEDSLTLFVTGHELVPLLHIDEDDSDTNSEKSAELLSAPILLDRPEVRVSGGLSQNGEETENSKPNGKINKLIADEPEAKFANDTPTKQELLLKNEEDDDSYILNDIWNRPQDDSDKRSNDSNTPKFQPNLFSPPKPAPTKKEESNNSKMSRENKKKRNMAMRLAYQKGSGARSDEQAFNVQKRHPILMQNDKRSLIEEEVKSSSNLNLSTSSRSYKPGGPKSQHSFYSNPSGPMSVSSSSNYQAQKYPNGIPPQSNSHYFYQNPTANALQIPPPGLTQKFPPKPIPDPSSRHFGPQYNYSMGMIQSQPMYPTTAQTSGTSSFAPTQPKPLTTTPMYTKPSTLTNDRPLEASKEQNEIGSAVKVANTSASSSNMTSDTTSPPAGDLMVGTGMLKFFNQQHQYGFIVYDKDGSDIFFHYDDVKHTQLSKEFLRHATENYDVRFSFQILDYIGKYESSKKAVNINLLSIIAK</sequence>
<organism evidence="3 4">
    <name type="scientific">Euplotes crassus</name>
    <dbReference type="NCBI Taxonomy" id="5936"/>
    <lineage>
        <taxon>Eukaryota</taxon>
        <taxon>Sar</taxon>
        <taxon>Alveolata</taxon>
        <taxon>Ciliophora</taxon>
        <taxon>Intramacronucleata</taxon>
        <taxon>Spirotrichea</taxon>
        <taxon>Hypotrichia</taxon>
        <taxon>Euplotida</taxon>
        <taxon>Euplotidae</taxon>
        <taxon>Moneuplotes</taxon>
    </lineage>
</organism>
<keyword evidence="4" id="KW-1185">Reference proteome</keyword>
<dbReference type="InterPro" id="IPR002059">
    <property type="entry name" value="CSP_DNA-bd"/>
</dbReference>
<feature type="compositionally biased region" description="Basic and acidic residues" evidence="1">
    <location>
        <begin position="307"/>
        <end position="320"/>
    </location>
</feature>
<dbReference type="Proteomes" id="UP001295684">
    <property type="component" value="Unassembled WGS sequence"/>
</dbReference>
<evidence type="ECO:0000256" key="1">
    <source>
        <dbReference type="SAM" id="MobiDB-lite"/>
    </source>
</evidence>
<dbReference type="InterPro" id="IPR012340">
    <property type="entry name" value="NA-bd_OB-fold"/>
</dbReference>
<dbReference type="SUPFAM" id="SSF50249">
    <property type="entry name" value="Nucleic acid-binding proteins"/>
    <property type="match status" value="1"/>
</dbReference>
<dbReference type="Gene3D" id="2.40.50.140">
    <property type="entry name" value="Nucleic acid-binding proteins"/>
    <property type="match status" value="1"/>
</dbReference>
<evidence type="ECO:0000313" key="4">
    <source>
        <dbReference type="Proteomes" id="UP001295684"/>
    </source>
</evidence>
<feature type="domain" description="CSD" evidence="2">
    <location>
        <begin position="555"/>
        <end position="631"/>
    </location>
</feature>
<name>A0AAD1U2S1_EUPCR</name>
<comment type="caution">
    <text evidence="3">The sequence shown here is derived from an EMBL/GenBank/DDBJ whole genome shotgun (WGS) entry which is preliminary data.</text>
</comment>
<dbReference type="CDD" id="cd04458">
    <property type="entry name" value="CSP_CDS"/>
    <property type="match status" value="1"/>
</dbReference>
<feature type="compositionally biased region" description="Polar residues" evidence="1">
    <location>
        <begin position="410"/>
        <end position="421"/>
    </location>
</feature>
<feature type="compositionally biased region" description="Polar residues" evidence="1">
    <location>
        <begin position="288"/>
        <end position="298"/>
    </location>
</feature>
<dbReference type="EMBL" id="CAMPGE010000323">
    <property type="protein sequence ID" value="CAI2359064.1"/>
    <property type="molecule type" value="Genomic_DNA"/>
</dbReference>
<dbReference type="PROSITE" id="PS51857">
    <property type="entry name" value="CSD_2"/>
    <property type="match status" value="1"/>
</dbReference>
<feature type="compositionally biased region" description="Basic and acidic residues" evidence="1">
    <location>
        <begin position="278"/>
        <end position="287"/>
    </location>
</feature>
<proteinExistence type="predicted"/>
<feature type="compositionally biased region" description="Low complexity" evidence="1">
    <location>
        <begin position="370"/>
        <end position="382"/>
    </location>
</feature>
<feature type="compositionally biased region" description="Polar residues" evidence="1">
    <location>
        <begin position="478"/>
        <end position="512"/>
    </location>
</feature>
<feature type="region of interest" description="Disordered" evidence="1">
    <location>
        <begin position="217"/>
        <end position="236"/>
    </location>
</feature>
<dbReference type="Gene3D" id="3.90.70.80">
    <property type="match status" value="1"/>
</dbReference>
<feature type="compositionally biased region" description="Basic and acidic residues" evidence="1">
    <location>
        <begin position="358"/>
        <end position="369"/>
    </location>
</feature>
<accession>A0AAD1U2S1</accession>
<dbReference type="AlphaFoldDB" id="A0AAD1U2S1"/>
<dbReference type="GO" id="GO:0003676">
    <property type="term" value="F:nucleic acid binding"/>
    <property type="evidence" value="ECO:0007669"/>
    <property type="project" value="InterPro"/>
</dbReference>
<reference evidence="3" key="1">
    <citation type="submission" date="2023-07" db="EMBL/GenBank/DDBJ databases">
        <authorList>
            <consortium name="AG Swart"/>
            <person name="Singh M."/>
            <person name="Singh A."/>
            <person name="Seah K."/>
            <person name="Emmerich C."/>
        </authorList>
    </citation>
    <scope>NUCLEOTIDE SEQUENCE</scope>
    <source>
        <strain evidence="3">DP1</strain>
    </source>
</reference>